<proteinExistence type="predicted"/>
<reference evidence="2" key="1">
    <citation type="submission" date="2014-09" db="EMBL/GenBank/DDBJ databases">
        <title>Complete nucleotide sequence of a Citrobacter freundii plasmid carrying KPC-2 in a unique genetic environment.</title>
        <authorList>
            <person name="Yao Y."/>
            <person name="Imirzalioglu C."/>
            <person name="Hain T."/>
            <person name="Kaase M."/>
            <person name="Gatermann S."/>
            <person name="Exnerc Martin Mielke M."/>
            <person name="Hauri A."/>
            <person name="Dragneva Y."/>
            <person name="Bill R."/>
            <person name="Wendt C."/>
            <person name="Wirtz A."/>
            <person name="Domann E."/>
            <person name="Chakraborty T."/>
        </authorList>
    </citation>
    <scope>NUCLEOTIDE SEQUENCE [LARGE SCALE GENOMIC DNA]</scope>
    <source>
        <strain evidence="2">CF8698</strain>
        <plasmid evidence="2">pCF8698_KPC2</plasmid>
    </source>
</reference>
<protein>
    <submittedName>
        <fullName evidence="2">Uncharacterized protein</fullName>
    </submittedName>
</protein>
<name>A0A090M363_CITFR</name>
<accession>A0A090M363</accession>
<dbReference type="EMBL" id="LN610760">
    <property type="protein sequence ID" value="CEF90354.1"/>
    <property type="molecule type" value="Genomic_DNA"/>
</dbReference>
<keyword evidence="2" id="KW-0614">Plasmid</keyword>
<evidence type="ECO:0000256" key="1">
    <source>
        <dbReference type="SAM" id="MobiDB-lite"/>
    </source>
</evidence>
<evidence type="ECO:0000313" key="2">
    <source>
        <dbReference type="EMBL" id="CEF90354.1"/>
    </source>
</evidence>
<organism evidence="2">
    <name type="scientific">Citrobacter freundii</name>
    <dbReference type="NCBI Taxonomy" id="546"/>
    <lineage>
        <taxon>Bacteria</taxon>
        <taxon>Pseudomonadati</taxon>
        <taxon>Pseudomonadota</taxon>
        <taxon>Gammaproteobacteria</taxon>
        <taxon>Enterobacterales</taxon>
        <taxon>Enterobacteriaceae</taxon>
        <taxon>Citrobacter</taxon>
        <taxon>Citrobacter freundii complex</taxon>
    </lineage>
</organism>
<geneLocation type="plasmid" evidence="2">
    <name>pCF8698_KPC2</name>
</geneLocation>
<dbReference type="AlphaFoldDB" id="A0A090M363"/>
<feature type="region of interest" description="Disordered" evidence="1">
    <location>
        <begin position="17"/>
        <end position="41"/>
    </location>
</feature>
<sequence>MRNPSLSLARVLANQLARDPVESDPKRSLTTGTNRPILLKK</sequence>